<protein>
    <submittedName>
        <fullName evidence="3">Ribbon-helix-helix protein, CopG family</fullName>
    </submittedName>
</protein>
<dbReference type="Proteomes" id="UP000268192">
    <property type="component" value="Chromosome"/>
</dbReference>
<dbReference type="EMBL" id="CP032509">
    <property type="protein sequence ID" value="AZN73192.1"/>
    <property type="molecule type" value="Genomic_DNA"/>
</dbReference>
<evidence type="ECO:0000259" key="2">
    <source>
        <dbReference type="Pfam" id="PF01402"/>
    </source>
</evidence>
<dbReference type="InterPro" id="IPR013321">
    <property type="entry name" value="Arc_rbn_hlx_hlx"/>
</dbReference>
<dbReference type="CDD" id="cd22233">
    <property type="entry name" value="RHH_CopAso-like"/>
    <property type="match status" value="1"/>
</dbReference>
<dbReference type="OrthoDB" id="5298181at2"/>
<feature type="domain" description="Ribbon-helix-helix protein CopG" evidence="2">
    <location>
        <begin position="8"/>
        <end position="45"/>
    </location>
</feature>
<gene>
    <name evidence="3" type="ORF">D5400_19555</name>
</gene>
<sequence length="96" mass="10761">MSDDTSMLSIRLPNDLRDEIDRVARQQHRSRSFVVKEAINAYVEEQRAYYAAIDEALAEVDQGKVVDGGSVASWLQSWGSQAESATPESERSDRDV</sequence>
<name>A0A3S9B8A9_9HYPH</name>
<dbReference type="Pfam" id="PF01402">
    <property type="entry name" value="RHH_1"/>
    <property type="match status" value="1"/>
</dbReference>
<dbReference type="Gene3D" id="1.10.1220.10">
    <property type="entry name" value="Met repressor-like"/>
    <property type="match status" value="1"/>
</dbReference>
<organism evidence="3 4">
    <name type="scientific">Georhizobium profundi</name>
    <dbReference type="NCBI Taxonomy" id="2341112"/>
    <lineage>
        <taxon>Bacteria</taxon>
        <taxon>Pseudomonadati</taxon>
        <taxon>Pseudomonadota</taxon>
        <taxon>Alphaproteobacteria</taxon>
        <taxon>Hyphomicrobiales</taxon>
        <taxon>Rhizobiaceae</taxon>
        <taxon>Georhizobium</taxon>
    </lineage>
</organism>
<dbReference type="PANTHER" id="PTHR40688:SF2">
    <property type="entry name" value="RIBBON-HELIX-HELIX PROTEIN COPG DOMAIN-CONTAINING PROTEIN"/>
    <property type="match status" value="1"/>
</dbReference>
<dbReference type="GO" id="GO:0006355">
    <property type="term" value="P:regulation of DNA-templated transcription"/>
    <property type="evidence" value="ECO:0007669"/>
    <property type="project" value="InterPro"/>
</dbReference>
<dbReference type="AlphaFoldDB" id="A0A3S9B8A9"/>
<dbReference type="RefSeq" id="WP_126011857.1">
    <property type="nucleotide sequence ID" value="NZ_CP032509.1"/>
</dbReference>
<evidence type="ECO:0000256" key="1">
    <source>
        <dbReference type="SAM" id="MobiDB-lite"/>
    </source>
</evidence>
<dbReference type="InterPro" id="IPR002145">
    <property type="entry name" value="CopG"/>
</dbReference>
<dbReference type="InterPro" id="IPR052991">
    <property type="entry name" value="Non-func_TypeII_TA_Antitoxin"/>
</dbReference>
<dbReference type="InterPro" id="IPR010985">
    <property type="entry name" value="Ribbon_hlx_hlx"/>
</dbReference>
<accession>A0A3S9B8A9</accession>
<feature type="region of interest" description="Disordered" evidence="1">
    <location>
        <begin position="77"/>
        <end position="96"/>
    </location>
</feature>
<feature type="compositionally biased region" description="Polar residues" evidence="1">
    <location>
        <begin position="77"/>
        <end position="87"/>
    </location>
</feature>
<proteinExistence type="predicted"/>
<evidence type="ECO:0000313" key="4">
    <source>
        <dbReference type="Proteomes" id="UP000268192"/>
    </source>
</evidence>
<dbReference type="SUPFAM" id="SSF47598">
    <property type="entry name" value="Ribbon-helix-helix"/>
    <property type="match status" value="1"/>
</dbReference>
<dbReference type="KEGG" id="abaw:D5400_19555"/>
<keyword evidence="4" id="KW-1185">Reference proteome</keyword>
<evidence type="ECO:0000313" key="3">
    <source>
        <dbReference type="EMBL" id="AZN73192.1"/>
    </source>
</evidence>
<reference evidence="3 4" key="1">
    <citation type="submission" date="2018-09" db="EMBL/GenBank/DDBJ databases">
        <title>Marinorhizobium profundi gen. nov., sp. nov., isolated from a deep-sea sediment sample from the New Britain Trench and proposal of Marinorhizobiaceae fam. nov. in the order Rhizobiales of the class Alphaproteobacteria.</title>
        <authorList>
            <person name="Cao J."/>
        </authorList>
    </citation>
    <scope>NUCLEOTIDE SEQUENCE [LARGE SCALE GENOMIC DNA]</scope>
    <source>
        <strain evidence="3 4">WS11</strain>
    </source>
</reference>
<dbReference type="PANTHER" id="PTHR40688">
    <property type="match status" value="1"/>
</dbReference>